<comment type="caution">
    <text evidence="9">The sequence shown here is derived from an EMBL/GenBank/DDBJ whole genome shotgun (WGS) entry which is preliminary data.</text>
</comment>
<evidence type="ECO:0000313" key="10">
    <source>
        <dbReference type="Proteomes" id="UP000523161"/>
    </source>
</evidence>
<evidence type="ECO:0000313" key="9">
    <source>
        <dbReference type="EMBL" id="NRQ43421.1"/>
    </source>
</evidence>
<dbReference type="GO" id="GO:0005737">
    <property type="term" value="C:cytoplasm"/>
    <property type="evidence" value="ECO:0007669"/>
    <property type="project" value="UniProtKB-SubCell"/>
</dbReference>
<keyword evidence="8" id="KW-0812">Transmembrane</keyword>
<keyword evidence="4 6" id="KW-0802">TPR repeat</keyword>
<accession>A0A7Y5ARW9</accession>
<evidence type="ECO:0000256" key="5">
    <source>
        <dbReference type="ARBA" id="ARBA00038253"/>
    </source>
</evidence>
<dbReference type="AlphaFoldDB" id="A0A7Y5ARW9"/>
<feature type="repeat" description="TPR" evidence="6">
    <location>
        <begin position="147"/>
        <end position="180"/>
    </location>
</feature>
<organism evidence="9 10">
    <name type="scientific">Rheinheimera lutimaris</name>
    <dbReference type="NCBI Taxonomy" id="2740584"/>
    <lineage>
        <taxon>Bacteria</taxon>
        <taxon>Pseudomonadati</taxon>
        <taxon>Pseudomonadota</taxon>
        <taxon>Gammaproteobacteria</taxon>
        <taxon>Chromatiales</taxon>
        <taxon>Chromatiaceae</taxon>
        <taxon>Rheinheimera</taxon>
    </lineage>
</organism>
<dbReference type="Proteomes" id="UP000523161">
    <property type="component" value="Unassembled WGS sequence"/>
</dbReference>
<evidence type="ECO:0000256" key="2">
    <source>
        <dbReference type="ARBA" id="ARBA00022490"/>
    </source>
</evidence>
<comment type="subcellular location">
    <subcellularLocation>
        <location evidence="1">Cytoplasm</location>
    </subcellularLocation>
</comment>
<protein>
    <submittedName>
        <fullName evidence="9">Tetratricopeptide repeat protein</fullName>
    </submittedName>
</protein>
<dbReference type="PANTHER" id="PTHR46630:SF1">
    <property type="entry name" value="TETRATRICOPEPTIDE REPEAT PROTEIN 29"/>
    <property type="match status" value="1"/>
</dbReference>
<evidence type="ECO:0000256" key="8">
    <source>
        <dbReference type="SAM" id="Phobius"/>
    </source>
</evidence>
<evidence type="ECO:0000256" key="4">
    <source>
        <dbReference type="ARBA" id="ARBA00022803"/>
    </source>
</evidence>
<dbReference type="SMART" id="SM00028">
    <property type="entry name" value="TPR"/>
    <property type="match status" value="5"/>
</dbReference>
<dbReference type="SUPFAM" id="SSF48452">
    <property type="entry name" value="TPR-like"/>
    <property type="match status" value="2"/>
</dbReference>
<dbReference type="InterPro" id="IPR051476">
    <property type="entry name" value="Bac_ResReg_Asp_Phosphatase"/>
</dbReference>
<keyword evidence="3" id="KW-0677">Repeat</keyword>
<reference evidence="9 10" key="1">
    <citation type="submission" date="2020-06" db="EMBL/GenBank/DDBJ databases">
        <title>Rheinheimera sp. nov., a marine bacterium isolated from coastal.</title>
        <authorList>
            <person name="Yu Q."/>
            <person name="Qi Y."/>
            <person name="Pu J."/>
        </authorList>
    </citation>
    <scope>NUCLEOTIDE SEQUENCE [LARGE SCALE GENOMIC DNA]</scope>
    <source>
        <strain evidence="9 10">YQF-2</strain>
    </source>
</reference>
<dbReference type="InterPro" id="IPR011990">
    <property type="entry name" value="TPR-like_helical_dom_sf"/>
</dbReference>
<keyword evidence="2" id="KW-0963">Cytoplasm</keyword>
<dbReference type="EMBL" id="JABSOD010000012">
    <property type="protein sequence ID" value="NRQ43421.1"/>
    <property type="molecule type" value="Genomic_DNA"/>
</dbReference>
<dbReference type="Pfam" id="PF13181">
    <property type="entry name" value="TPR_8"/>
    <property type="match status" value="1"/>
</dbReference>
<proteinExistence type="inferred from homology"/>
<name>A0A7Y5ARW9_9GAMM</name>
<keyword evidence="7" id="KW-0175">Coiled coil</keyword>
<gene>
    <name evidence="9" type="ORF">HRH59_12775</name>
</gene>
<keyword evidence="8" id="KW-1133">Transmembrane helix</keyword>
<comment type="similarity">
    <text evidence="5">Belongs to the Rap family.</text>
</comment>
<evidence type="ECO:0000256" key="1">
    <source>
        <dbReference type="ARBA" id="ARBA00004496"/>
    </source>
</evidence>
<sequence>MLHNTRYTAVKTITAVTMLLRLALVLLLLPGSVAAEPLVQRLTHAASNAEQVSNHLLSQPTDSLSAEDWLVLTEAQLRLRNKDAAIDAVSRALTLTQDSYLRAHAYLLKAQVYGILYRDTVIAITQLEQAEQLIQHAEDAQGRDLYSDVLQNFAQAYNQLGNIPQAIPYAERSLQLAQQTQQPAAELKARITLGRLTLQNNAYGEAYQHLNQALALATELQDDEALASIHFRLGMAYRKIEDHKQALHHLQQARQRYHALQRHSSYTYTLIYIGETYLEDSSTAAQAADVLQEALTLARQQDDLLRVGIALQGLGRLAELQQQPEQAQQYFSDALQLFRQQNIQTYLQESSIALAGLLFKQQQFSRATALLQDIAPQIEQTPAYLKFRYNELAAQLAAQRGDWPLAYQHMQQAGSLRFEQFSEQNKLQLNMINNGLVQVATKVQHQAALQQLQQVVQQQRAAIVALQVTLALLLLSTAVLLLWYRRRVKQRAKVQPLLSPGWNSFCQRLQQHSNKTNLTLMAFAGNNSQQLKLQFGEQRLHLATHSFLQQLAPEQIVASCVQDDVIWLAVNAPQAEAAVLQQQLARQLQQLLLPHLAKGTIAGLISLRLTLAQVLEKPWQISELSALREALWLCWSLANTQDAVDNCRLLWLDSSQPGTCEWRSNMVRQDLINAIRLGSISLSCNSLVLPATIVDHLN</sequence>
<dbReference type="InterPro" id="IPR019734">
    <property type="entry name" value="TPR_rpt"/>
</dbReference>
<feature type="transmembrane region" description="Helical" evidence="8">
    <location>
        <begin position="461"/>
        <end position="484"/>
    </location>
</feature>
<dbReference type="Pfam" id="PF13424">
    <property type="entry name" value="TPR_12"/>
    <property type="match status" value="1"/>
</dbReference>
<evidence type="ECO:0000256" key="6">
    <source>
        <dbReference type="PROSITE-ProRule" id="PRU00339"/>
    </source>
</evidence>
<evidence type="ECO:0000256" key="7">
    <source>
        <dbReference type="SAM" id="Coils"/>
    </source>
</evidence>
<evidence type="ECO:0000256" key="3">
    <source>
        <dbReference type="ARBA" id="ARBA00022737"/>
    </source>
</evidence>
<dbReference type="RefSeq" id="WP_173501659.1">
    <property type="nucleotide sequence ID" value="NZ_JABSOD010000012.1"/>
</dbReference>
<keyword evidence="10" id="KW-1185">Reference proteome</keyword>
<dbReference type="Gene3D" id="1.25.40.10">
    <property type="entry name" value="Tetratricopeptide repeat domain"/>
    <property type="match status" value="3"/>
</dbReference>
<feature type="coiled-coil region" evidence="7">
    <location>
        <begin position="442"/>
        <end position="469"/>
    </location>
</feature>
<dbReference type="PROSITE" id="PS50005">
    <property type="entry name" value="TPR"/>
    <property type="match status" value="1"/>
</dbReference>
<dbReference type="PANTHER" id="PTHR46630">
    <property type="entry name" value="TETRATRICOPEPTIDE REPEAT PROTEIN 29"/>
    <property type="match status" value="1"/>
</dbReference>
<keyword evidence="8" id="KW-0472">Membrane</keyword>